<dbReference type="AlphaFoldDB" id="F2JH05"/>
<comment type="subcellular location">
    <subcellularLocation>
        <location evidence="1">Membrane</location>
        <topology evidence="1">Single-pass membrane protein</topology>
    </subcellularLocation>
</comment>
<dbReference type="PANTHER" id="PTHR30386">
    <property type="entry name" value="MEMBRANE FUSION SUBUNIT OF EMRAB-TOLC MULTIDRUG EFFLUX PUMP"/>
    <property type="match status" value="1"/>
</dbReference>
<evidence type="ECO:0000256" key="7">
    <source>
        <dbReference type="SAM" id="Phobius"/>
    </source>
</evidence>
<sequence length="509" mass="57836">MKAIIKNINELSDSKELYETKPNPFFAIFIGLLIGIVVAAIIWMYYGEIDIVSKGRGMIRPNEQLSIIRNKSGGVVNSSSLQEGKRVKAGDVLVTIDCAEQEVKKLQLQEVISEQEKILDNLRTLKKSIESSVNSFNSEHDEAYVQKYIQYEQDFETLKRSQIIDSQNEEIDLKQVNLNKASYTEKIKKAEKDIAGLETLKQSVNEEKSIFKDIDSIYAIEFETYLYDRDALKSKLEEAKTLYNLNVELDEQNLVAKEELKASKQKVGELKNQLDTQKLTLLKEVEEKIEANQTIIDTSTIENNKLIISEELLKNKVAKRKLALEQFKTGELVKLDNQIQELEVQYQSDKRNLEGIQIAIDDCTIRASIDGTLNVVQEINKGDLLTEGTELGKIIPVSDSIYKVEIFVPNNDIAGLKVGQEIEYQFDALSYREYGKIKGHITNISTDASQTELGGMSGYWITGSLEDVNLYSYKNEPADLKIGMSCNAYIITEQKKILYYVLEKINLKE</sequence>
<evidence type="ECO:0000256" key="3">
    <source>
        <dbReference type="ARBA" id="ARBA00022692"/>
    </source>
</evidence>
<protein>
    <submittedName>
        <fullName evidence="9">Secretion protein HlyD family protein</fullName>
    </submittedName>
</protein>
<evidence type="ECO:0000256" key="6">
    <source>
        <dbReference type="SAM" id="Coils"/>
    </source>
</evidence>
<keyword evidence="5 7" id="KW-0472">Membrane</keyword>
<dbReference type="Proteomes" id="UP000008467">
    <property type="component" value="Chromosome"/>
</dbReference>
<feature type="coiled-coil region" evidence="6">
    <location>
        <begin position="173"/>
        <end position="207"/>
    </location>
</feature>
<gene>
    <name evidence="9" type="ordered locus">Clole_3662</name>
</gene>
<feature type="coiled-coil region" evidence="6">
    <location>
        <begin position="246"/>
        <end position="280"/>
    </location>
</feature>
<organism evidence="9 10">
    <name type="scientific">Cellulosilyticum lentocellum (strain ATCC 49066 / DSM 5427 / NCIMB 11756 / RHM5)</name>
    <name type="common">Clostridium lentocellum</name>
    <dbReference type="NCBI Taxonomy" id="642492"/>
    <lineage>
        <taxon>Bacteria</taxon>
        <taxon>Bacillati</taxon>
        <taxon>Bacillota</taxon>
        <taxon>Clostridia</taxon>
        <taxon>Lachnospirales</taxon>
        <taxon>Cellulosilyticaceae</taxon>
        <taxon>Cellulosilyticum</taxon>
    </lineage>
</organism>
<dbReference type="GO" id="GO:0016020">
    <property type="term" value="C:membrane"/>
    <property type="evidence" value="ECO:0007669"/>
    <property type="project" value="UniProtKB-SubCell"/>
</dbReference>
<name>F2JH05_CELLD</name>
<keyword evidence="10" id="KW-1185">Reference proteome</keyword>
<reference evidence="9 10" key="1">
    <citation type="journal article" date="2011" name="J. Bacteriol.">
        <title>Complete genome sequence of the cellulose-degrading bacterium Cellulosilyticum lentocellum.</title>
        <authorList>
            <consortium name="US DOE Joint Genome Institute"/>
            <person name="Miller D.A."/>
            <person name="Suen G."/>
            <person name="Bruce D."/>
            <person name="Copeland A."/>
            <person name="Cheng J.F."/>
            <person name="Detter C."/>
            <person name="Goodwin L.A."/>
            <person name="Han C.S."/>
            <person name="Hauser L.J."/>
            <person name="Land M.L."/>
            <person name="Lapidus A."/>
            <person name="Lucas S."/>
            <person name="Meincke L."/>
            <person name="Pitluck S."/>
            <person name="Tapia R."/>
            <person name="Teshima H."/>
            <person name="Woyke T."/>
            <person name="Fox B.G."/>
            <person name="Angert E.R."/>
            <person name="Currie C.R."/>
        </authorList>
    </citation>
    <scope>NUCLEOTIDE SEQUENCE [LARGE SCALE GENOMIC DNA]</scope>
    <source>
        <strain evidence="10">ATCC 49066 / DSM 5427 / NCIMB 11756 / RHM5</strain>
    </source>
</reference>
<comment type="similarity">
    <text evidence="2">Belongs to the membrane fusion protein (MFP) (TC 8.A.1) family.</text>
</comment>
<dbReference type="KEGG" id="cle:Clole_3662"/>
<feature type="domain" description="AprE-like beta-barrel" evidence="8">
    <location>
        <begin position="404"/>
        <end position="492"/>
    </location>
</feature>
<dbReference type="Pfam" id="PF26002">
    <property type="entry name" value="Beta-barrel_AprE"/>
    <property type="match status" value="1"/>
</dbReference>
<proteinExistence type="inferred from homology"/>
<keyword evidence="6" id="KW-0175">Coiled coil</keyword>
<evidence type="ECO:0000256" key="5">
    <source>
        <dbReference type="ARBA" id="ARBA00023136"/>
    </source>
</evidence>
<evidence type="ECO:0000256" key="4">
    <source>
        <dbReference type="ARBA" id="ARBA00022989"/>
    </source>
</evidence>
<dbReference type="InterPro" id="IPR058982">
    <property type="entry name" value="Beta-barrel_AprE"/>
</dbReference>
<dbReference type="InterPro" id="IPR050739">
    <property type="entry name" value="MFP"/>
</dbReference>
<evidence type="ECO:0000259" key="8">
    <source>
        <dbReference type="Pfam" id="PF26002"/>
    </source>
</evidence>
<dbReference type="Gene3D" id="2.40.30.170">
    <property type="match status" value="1"/>
</dbReference>
<dbReference type="EMBL" id="CP002582">
    <property type="protein sequence ID" value="ADZ85345.1"/>
    <property type="molecule type" value="Genomic_DNA"/>
</dbReference>
<evidence type="ECO:0000313" key="9">
    <source>
        <dbReference type="EMBL" id="ADZ85345.1"/>
    </source>
</evidence>
<feature type="transmembrane region" description="Helical" evidence="7">
    <location>
        <begin position="25"/>
        <end position="46"/>
    </location>
</feature>
<evidence type="ECO:0000313" key="10">
    <source>
        <dbReference type="Proteomes" id="UP000008467"/>
    </source>
</evidence>
<dbReference type="PANTHER" id="PTHR30386:SF26">
    <property type="entry name" value="TRANSPORT PROTEIN COMB"/>
    <property type="match status" value="1"/>
</dbReference>
<evidence type="ECO:0000256" key="2">
    <source>
        <dbReference type="ARBA" id="ARBA00009477"/>
    </source>
</evidence>
<dbReference type="STRING" id="642492.Clole_3662"/>
<dbReference type="RefSeq" id="WP_013658621.1">
    <property type="nucleotide sequence ID" value="NC_015275.1"/>
</dbReference>
<evidence type="ECO:0000256" key="1">
    <source>
        <dbReference type="ARBA" id="ARBA00004167"/>
    </source>
</evidence>
<dbReference type="eggNOG" id="COG0845">
    <property type="taxonomic scope" value="Bacteria"/>
</dbReference>
<dbReference type="HOGENOM" id="CLU_023976_7_1_9"/>
<keyword evidence="3 7" id="KW-0812">Transmembrane</keyword>
<keyword evidence="4 7" id="KW-1133">Transmembrane helix</keyword>
<feature type="coiled-coil region" evidence="6">
    <location>
        <begin position="332"/>
        <end position="359"/>
    </location>
</feature>
<accession>F2JH05</accession>